<keyword evidence="3" id="KW-0393">Immunoglobulin domain</keyword>
<evidence type="ECO:0000256" key="2">
    <source>
        <dbReference type="ARBA" id="ARBA00023157"/>
    </source>
</evidence>
<dbReference type="SUPFAM" id="SSF48726">
    <property type="entry name" value="Immunoglobulin"/>
    <property type="match status" value="3"/>
</dbReference>
<keyword evidence="6" id="KW-1185">Reference proteome</keyword>
<dbReference type="SMART" id="SM00409">
    <property type="entry name" value="IG"/>
    <property type="match status" value="2"/>
</dbReference>
<accession>A0A5F5PNS3</accession>
<feature type="domain" description="Immunoglobulin" evidence="4">
    <location>
        <begin position="120"/>
        <end position="200"/>
    </location>
</feature>
<reference evidence="5" key="3">
    <citation type="submission" date="2025-09" db="UniProtKB">
        <authorList>
            <consortium name="Ensembl"/>
        </authorList>
    </citation>
    <scope>IDENTIFICATION</scope>
    <source>
        <strain evidence="5">Thoroughbred</strain>
    </source>
</reference>
<proteinExistence type="predicted"/>
<dbReference type="InterPro" id="IPR050412">
    <property type="entry name" value="Ig-like_Receptors_ImmuneReg"/>
</dbReference>
<dbReference type="Bgee" id="ENSECAG00000029541">
    <property type="expression patterns" value="Expressed in inner cell mass and 3 other cell types or tissues"/>
</dbReference>
<dbReference type="Gene3D" id="2.60.40.10">
    <property type="entry name" value="Immunoglobulins"/>
    <property type="match status" value="3"/>
</dbReference>
<name>A0A5F5PNS3_HORSE</name>
<dbReference type="PANTHER" id="PTHR11738">
    <property type="entry name" value="MHC CLASS I NK CELL RECEPTOR"/>
    <property type="match status" value="1"/>
</dbReference>
<evidence type="ECO:0000313" key="5">
    <source>
        <dbReference type="Ensembl" id="ENSECAP00000050320.2"/>
    </source>
</evidence>
<dbReference type="GO" id="GO:0005886">
    <property type="term" value="C:plasma membrane"/>
    <property type="evidence" value="ECO:0000318"/>
    <property type="project" value="GO_Central"/>
</dbReference>
<dbReference type="InterPro" id="IPR013783">
    <property type="entry name" value="Ig-like_fold"/>
</dbReference>
<dbReference type="Proteomes" id="UP000002281">
    <property type="component" value="Chromosome 10"/>
</dbReference>
<evidence type="ECO:0000256" key="3">
    <source>
        <dbReference type="ARBA" id="ARBA00023319"/>
    </source>
</evidence>
<organism evidence="5 6">
    <name type="scientific">Equus caballus</name>
    <name type="common">Horse</name>
    <dbReference type="NCBI Taxonomy" id="9796"/>
    <lineage>
        <taxon>Eukaryota</taxon>
        <taxon>Metazoa</taxon>
        <taxon>Chordata</taxon>
        <taxon>Craniata</taxon>
        <taxon>Vertebrata</taxon>
        <taxon>Euteleostomi</taxon>
        <taxon>Mammalia</taxon>
        <taxon>Eutheria</taxon>
        <taxon>Laurasiatheria</taxon>
        <taxon>Perissodactyla</taxon>
        <taxon>Equidae</taxon>
        <taxon>Equus</taxon>
    </lineage>
</organism>
<keyword evidence="2" id="KW-1015">Disulfide bond</keyword>
<dbReference type="PaxDb" id="9796-ENSECAP00000050320"/>
<dbReference type="InterPro" id="IPR036179">
    <property type="entry name" value="Ig-like_dom_sf"/>
</dbReference>
<protein>
    <recommendedName>
        <fullName evidence="4">Immunoglobulin domain-containing protein</fullName>
    </recommendedName>
</protein>
<dbReference type="FunFam" id="2.60.40.10:FF:000049">
    <property type="entry name" value="Leukocyte immunoglobulin-like receptor subfamily B member 1"/>
    <property type="match status" value="2"/>
</dbReference>
<dbReference type="Pfam" id="PF00047">
    <property type="entry name" value="ig"/>
    <property type="match status" value="1"/>
</dbReference>
<dbReference type="InterPro" id="IPR013151">
    <property type="entry name" value="Immunoglobulin_dom"/>
</dbReference>
<dbReference type="PANTHER" id="PTHR11738:SF192">
    <property type="entry name" value="KILLER CELL IMMUNOGLOBULIN-LIKE RECEPTOR-LIKE PROTEIN KIR3DX1-RELATED"/>
    <property type="match status" value="1"/>
</dbReference>
<dbReference type="GO" id="GO:0002764">
    <property type="term" value="P:immune response-regulating signaling pathway"/>
    <property type="evidence" value="ECO:0000318"/>
    <property type="project" value="GO_Central"/>
</dbReference>
<dbReference type="AlphaFoldDB" id="A0A5F5PNS3"/>
<evidence type="ECO:0000256" key="1">
    <source>
        <dbReference type="ARBA" id="ARBA00022729"/>
    </source>
</evidence>
<reference evidence="5 6" key="1">
    <citation type="journal article" date="2009" name="Science">
        <title>Genome sequence, comparative analysis, and population genetics of the domestic horse.</title>
        <authorList>
            <consortium name="Broad Institute Genome Sequencing Platform"/>
            <consortium name="Broad Institute Whole Genome Assembly Team"/>
            <person name="Wade C.M."/>
            <person name="Giulotto E."/>
            <person name="Sigurdsson S."/>
            <person name="Zoli M."/>
            <person name="Gnerre S."/>
            <person name="Imsland F."/>
            <person name="Lear T.L."/>
            <person name="Adelson D.L."/>
            <person name="Bailey E."/>
            <person name="Bellone R.R."/>
            <person name="Bloecker H."/>
            <person name="Distl O."/>
            <person name="Edgar R.C."/>
            <person name="Garber M."/>
            <person name="Leeb T."/>
            <person name="Mauceli E."/>
            <person name="MacLeod J.N."/>
            <person name="Penedo M.C.T."/>
            <person name="Raison J.M."/>
            <person name="Sharpe T."/>
            <person name="Vogel J."/>
            <person name="Andersson L."/>
            <person name="Antczak D.F."/>
            <person name="Biagi T."/>
            <person name="Binns M.M."/>
            <person name="Chowdhary B.P."/>
            <person name="Coleman S.J."/>
            <person name="Della Valle G."/>
            <person name="Fryc S."/>
            <person name="Guerin G."/>
            <person name="Hasegawa T."/>
            <person name="Hill E.W."/>
            <person name="Jurka J."/>
            <person name="Kiialainen A."/>
            <person name="Lindgren G."/>
            <person name="Liu J."/>
            <person name="Magnani E."/>
            <person name="Mickelson J.R."/>
            <person name="Murray J."/>
            <person name="Nergadze S.G."/>
            <person name="Onofrio R."/>
            <person name="Pedroni S."/>
            <person name="Piras M.F."/>
            <person name="Raudsepp T."/>
            <person name="Rocchi M."/>
            <person name="Roeed K.H."/>
            <person name="Ryder O.A."/>
            <person name="Searle S."/>
            <person name="Skow L."/>
            <person name="Swinburne J.E."/>
            <person name="Syvaenen A.C."/>
            <person name="Tozaki T."/>
            <person name="Valberg S.J."/>
            <person name="Vaudin M."/>
            <person name="White J.R."/>
            <person name="Zody M.C."/>
            <person name="Lander E.S."/>
            <person name="Lindblad-Toh K."/>
        </authorList>
    </citation>
    <scope>NUCLEOTIDE SEQUENCE [LARGE SCALE GENOMIC DNA]</scope>
    <source>
        <strain evidence="5 6">Thoroughbred</strain>
    </source>
</reference>
<dbReference type="Ensembl" id="ENSECAT00000067253.2">
    <property type="protein sequence ID" value="ENSECAP00000050320.2"/>
    <property type="gene ID" value="ENSECAG00000029541.3"/>
</dbReference>
<dbReference type="GeneTree" id="ENSGT01150000286974"/>
<dbReference type="InParanoid" id="A0A5F5PNS3"/>
<sequence length="314" mass="34995">MSPSPVPGGCVGWIQMIVPVGHNKPSLSAWPSPVVPLGGNVTLQCHFHLPFVVFKILRWTHIPELQRGIFNSFTVSPVTTAREGIYEFSRTYNHIPSVWSGHSDPLEIMVTGRKTHLSAHPGIFVQVEGTVTLPCPSELAFETFFLLKEGGTRHSQQFVEDLPDGHTQDHFSMGPVTSAYAGTYRCYGSVSHSPHELVLSEKLFFLLGIHKKPCLSAQLGPEVISGENLALFCEEGEAHERWLPGGQSHNGAFRAIFPLRPAMPAHGGTYRYYGSFNHSPCDCPELRTHCTFLSQVRDLILSRVIRYTKSWSYR</sequence>
<feature type="domain" description="Immunoglobulin" evidence="4">
    <location>
        <begin position="30"/>
        <end position="111"/>
    </location>
</feature>
<keyword evidence="1" id="KW-0732">Signal</keyword>
<reference evidence="5" key="2">
    <citation type="submission" date="2025-08" db="UniProtKB">
        <authorList>
            <consortium name="Ensembl"/>
        </authorList>
    </citation>
    <scope>IDENTIFICATION</scope>
    <source>
        <strain evidence="5">Thoroughbred</strain>
    </source>
</reference>
<dbReference type="InterPro" id="IPR003599">
    <property type="entry name" value="Ig_sub"/>
</dbReference>
<dbReference type="STRING" id="9796.ENSECAP00000050320"/>
<evidence type="ECO:0000313" key="6">
    <source>
        <dbReference type="Proteomes" id="UP000002281"/>
    </source>
</evidence>
<evidence type="ECO:0000259" key="4">
    <source>
        <dbReference type="SMART" id="SM00409"/>
    </source>
</evidence>